<dbReference type="SUPFAM" id="SSF53187">
    <property type="entry name" value="Zn-dependent exopeptidases"/>
    <property type="match status" value="1"/>
</dbReference>
<evidence type="ECO:0000259" key="6">
    <source>
        <dbReference type="Pfam" id="PF07687"/>
    </source>
</evidence>
<dbReference type="PANTHER" id="PTHR43808:SF8">
    <property type="entry name" value="PEPTIDASE M20 DIMERISATION DOMAIN-CONTAINING PROTEIN"/>
    <property type="match status" value="1"/>
</dbReference>
<organism evidence="7 8">
    <name type="scientific">Actinobacteria bacterium BACL2 MAG-121001-bin67</name>
    <dbReference type="NCBI Taxonomy" id="1655572"/>
    <lineage>
        <taxon>Bacteria</taxon>
        <taxon>Bacillati</taxon>
        <taxon>Actinomycetota</taxon>
        <taxon>Actinomycetes</taxon>
        <taxon>Actinomycetes incertae sedis</taxon>
        <taxon>ac1 cluster</taxon>
    </lineage>
</organism>
<dbReference type="Gene3D" id="3.40.630.10">
    <property type="entry name" value="Zn peptidases"/>
    <property type="match status" value="1"/>
</dbReference>
<sequence>IATIPGEGIAPRLVLLGHLDTVPIGSGWNHPALDGVIVDEKIYGRGACDMKGGVAVAIGLLESLLNSGIKPSGDIVFVATVDEEAPDMAGAQALVRNNLIYPDDQVIALEPTGTRLRIAQMGLRWLDIEVTGRMAHAGRAHLGIDSAHIMSRIVDQLKALIQRLPHEDSILGKPRFTCGEFHAGVATNVVPPSANAKFDVRIVPPMKIEEVIPLVEKVASEVIKDFPGAKVQVKGHGAPRPPVRASDESLIVKSIKSSYRKVTGNEIEIGGSDGHEAYTDASMIAALTNSLSCTVFGPGSTDQAHTADEFVSIADLDKVSKVIWDLATNWGNTNRSN</sequence>
<protein>
    <recommendedName>
        <fullName evidence="6">Peptidase M20 dimerisation domain-containing protein</fullName>
    </recommendedName>
</protein>
<dbReference type="Proteomes" id="UP000053349">
    <property type="component" value="Unassembled WGS sequence"/>
</dbReference>
<feature type="domain" description="Peptidase M20 dimerisation" evidence="6">
    <location>
        <begin position="118"/>
        <end position="222"/>
    </location>
</feature>
<evidence type="ECO:0000256" key="5">
    <source>
        <dbReference type="ARBA" id="ARBA00022833"/>
    </source>
</evidence>
<dbReference type="AlphaFoldDB" id="A0A0R2P685"/>
<feature type="non-terminal residue" evidence="7">
    <location>
        <position position="1"/>
    </location>
</feature>
<dbReference type="InterPro" id="IPR011650">
    <property type="entry name" value="Peptidase_M20_dimer"/>
</dbReference>
<dbReference type="InterPro" id="IPR036264">
    <property type="entry name" value="Bact_exopeptidase_dim_dom"/>
</dbReference>
<dbReference type="Pfam" id="PF07687">
    <property type="entry name" value="M20_dimer"/>
    <property type="match status" value="1"/>
</dbReference>
<dbReference type="GO" id="GO:0016787">
    <property type="term" value="F:hydrolase activity"/>
    <property type="evidence" value="ECO:0007669"/>
    <property type="project" value="UniProtKB-KW"/>
</dbReference>
<evidence type="ECO:0000256" key="3">
    <source>
        <dbReference type="ARBA" id="ARBA00022723"/>
    </source>
</evidence>
<comment type="caution">
    <text evidence="7">The sequence shown here is derived from an EMBL/GenBank/DDBJ whole genome shotgun (WGS) entry which is preliminary data.</text>
</comment>
<evidence type="ECO:0000313" key="7">
    <source>
        <dbReference type="EMBL" id="KRO30522.1"/>
    </source>
</evidence>
<proteinExistence type="inferred from homology"/>
<evidence type="ECO:0000313" key="8">
    <source>
        <dbReference type="Proteomes" id="UP000053349"/>
    </source>
</evidence>
<comment type="cofactor">
    <cofactor evidence="1">
        <name>Zn(2+)</name>
        <dbReference type="ChEBI" id="CHEBI:29105"/>
    </cofactor>
</comment>
<evidence type="ECO:0000256" key="1">
    <source>
        <dbReference type="ARBA" id="ARBA00001947"/>
    </source>
</evidence>
<dbReference type="GO" id="GO:0046872">
    <property type="term" value="F:metal ion binding"/>
    <property type="evidence" value="ECO:0007669"/>
    <property type="project" value="UniProtKB-KW"/>
</dbReference>
<name>A0A0R2P685_9ACTN</name>
<keyword evidence="4" id="KW-0378">Hydrolase</keyword>
<dbReference type="PANTHER" id="PTHR43808">
    <property type="entry name" value="ACETYLORNITHINE DEACETYLASE"/>
    <property type="match status" value="1"/>
</dbReference>
<dbReference type="InterPro" id="IPR002933">
    <property type="entry name" value="Peptidase_M20"/>
</dbReference>
<evidence type="ECO:0000256" key="4">
    <source>
        <dbReference type="ARBA" id="ARBA00022801"/>
    </source>
</evidence>
<dbReference type="EMBL" id="LIAW01000386">
    <property type="protein sequence ID" value="KRO30522.1"/>
    <property type="molecule type" value="Genomic_DNA"/>
</dbReference>
<comment type="similarity">
    <text evidence="2">Belongs to the peptidase M20A family.</text>
</comment>
<dbReference type="Pfam" id="PF01546">
    <property type="entry name" value="Peptidase_M20"/>
    <property type="match status" value="1"/>
</dbReference>
<dbReference type="InterPro" id="IPR050072">
    <property type="entry name" value="Peptidase_M20A"/>
</dbReference>
<keyword evidence="3" id="KW-0479">Metal-binding</keyword>
<reference evidence="7 8" key="1">
    <citation type="submission" date="2015-10" db="EMBL/GenBank/DDBJ databases">
        <title>Metagenome-Assembled Genomes uncover a global brackish microbiome.</title>
        <authorList>
            <person name="Hugerth L.W."/>
            <person name="Larsson J."/>
            <person name="Alneberg J."/>
            <person name="Lindh M.V."/>
            <person name="Legrand C."/>
            <person name="Pinhassi J."/>
            <person name="Andersson A.F."/>
        </authorList>
    </citation>
    <scope>NUCLEOTIDE SEQUENCE [LARGE SCALE GENOMIC DNA]</scope>
    <source>
        <strain evidence="7">BACL2 MAG-121001-bin67</strain>
    </source>
</reference>
<keyword evidence="5" id="KW-0862">Zinc</keyword>
<dbReference type="SUPFAM" id="SSF55031">
    <property type="entry name" value="Bacterial exopeptidase dimerisation domain"/>
    <property type="match status" value="1"/>
</dbReference>
<dbReference type="Gene3D" id="3.30.70.360">
    <property type="match status" value="1"/>
</dbReference>
<gene>
    <name evidence="7" type="ORF">ABR64_02630</name>
</gene>
<evidence type="ECO:0000256" key="2">
    <source>
        <dbReference type="ARBA" id="ARBA00006247"/>
    </source>
</evidence>
<accession>A0A0R2P685</accession>